<evidence type="ECO:0000313" key="2">
    <source>
        <dbReference type="Proteomes" id="UP000500826"/>
    </source>
</evidence>
<gene>
    <name evidence="1" type="ORF">HK414_09895</name>
</gene>
<accession>A0ABX6P3V0</accession>
<proteinExistence type="predicted"/>
<dbReference type="Proteomes" id="UP000500826">
    <property type="component" value="Chromosome"/>
</dbReference>
<organism evidence="1 2">
    <name type="scientific">Ramlibacter terrae</name>
    <dbReference type="NCBI Taxonomy" id="2732511"/>
    <lineage>
        <taxon>Bacteria</taxon>
        <taxon>Pseudomonadati</taxon>
        <taxon>Pseudomonadota</taxon>
        <taxon>Betaproteobacteria</taxon>
        <taxon>Burkholderiales</taxon>
        <taxon>Comamonadaceae</taxon>
        <taxon>Ramlibacter</taxon>
    </lineage>
</organism>
<keyword evidence="2" id="KW-1185">Reference proteome</keyword>
<reference evidence="1 2" key="2">
    <citation type="submission" date="2020-05" db="EMBL/GenBank/DDBJ databases">
        <authorList>
            <person name="Khan S.A."/>
            <person name="Jeon C.O."/>
            <person name="Chun B.H."/>
        </authorList>
    </citation>
    <scope>NUCLEOTIDE SEQUENCE [LARGE SCALE GENOMIC DNA]</scope>
    <source>
        <strain evidence="1 2">H242</strain>
    </source>
</reference>
<name>A0ABX6P3V0_9BURK</name>
<protein>
    <submittedName>
        <fullName evidence="1">Uncharacterized protein</fullName>
    </submittedName>
</protein>
<reference evidence="1 2" key="1">
    <citation type="submission" date="2020-05" db="EMBL/GenBank/DDBJ databases">
        <title>Ramlibacter rhizophilus sp. nov., isolated from rhizosphere soil of national flower Mugunghwa from South Korea.</title>
        <authorList>
            <person name="Zheng-Fei Y."/>
            <person name="Huan T."/>
        </authorList>
    </citation>
    <scope>NUCLEOTIDE SEQUENCE [LARGE SCALE GENOMIC DNA]</scope>
    <source>
        <strain evidence="1 2">H242</strain>
    </source>
</reference>
<evidence type="ECO:0000313" key="1">
    <source>
        <dbReference type="EMBL" id="QJW84095.1"/>
    </source>
</evidence>
<dbReference type="EMBL" id="CP053418">
    <property type="protein sequence ID" value="QJW84095.1"/>
    <property type="molecule type" value="Genomic_DNA"/>
</dbReference>
<sequence length="81" mass="9265">MSLPYVRWKTGLPCFHPEGSFRTPNPYFGLYPHAGAAHVTPLYAHVAARAFDNPFHRGLLAAWRTKWSMQRTLRKMVAPGR</sequence>